<evidence type="ECO:0000313" key="1">
    <source>
        <dbReference type="EMBL" id="CAA24312.1"/>
    </source>
</evidence>
<accession>Q76R71</accession>
<reference evidence="1" key="1">
    <citation type="journal article" date="1983" name="Nucleic Acids Res.">
        <title>The complete DNA sequence of minute virus of mice, an autonomous parvovirus.</title>
        <authorList>
            <person name="Astell C.R."/>
            <person name="Thomson M."/>
            <person name="Merchlinsky M."/>
            <person name="Ward D.C."/>
        </authorList>
    </citation>
    <scope>NUCLEOTIDE SEQUENCE</scope>
</reference>
<name>Q76R71_MUMIV</name>
<sequence>MFNYLFYRPEITWF</sequence>
<proteinExistence type="predicted"/>
<dbReference type="EMBL" id="V01115">
    <property type="protein sequence ID" value="CAA24312.1"/>
    <property type="molecule type" value="Genomic_DNA"/>
</dbReference>
<protein>
    <submittedName>
        <fullName evidence="1">Coding sequence</fullName>
    </submittedName>
</protein>
<organismHost>
    <name type="scientific">Mus musculus</name>
    <name type="common">Mouse</name>
    <dbReference type="NCBI Taxonomy" id="10090"/>
</organismHost>
<organism evidence="1">
    <name type="scientific">Murine minute virus</name>
    <name type="common">MVM</name>
    <name type="synonym">Murine parvovirus</name>
    <dbReference type="NCBI Taxonomy" id="10794"/>
    <lineage>
        <taxon>Viruses</taxon>
        <taxon>Monodnaviria</taxon>
        <taxon>Shotokuvirae</taxon>
        <taxon>Cossaviricota</taxon>
        <taxon>Quintoviricetes</taxon>
        <taxon>Piccovirales</taxon>
        <taxon>Parvoviridae</taxon>
        <taxon>Parvovirinae</taxon>
        <taxon>Protoparvovirus</taxon>
        <taxon>Protoparvovirus rodent1</taxon>
    </lineage>
</organism>
<dbReference type="RefSeq" id="NP_041247.1">
    <property type="nucleotide sequence ID" value="NC_001510.1"/>
</dbReference>
<dbReference type="GeneID" id="1489591"/>